<proteinExistence type="predicted"/>
<dbReference type="Proteomes" id="UP000729357">
    <property type="component" value="Unassembled WGS sequence"/>
</dbReference>
<comment type="caution">
    <text evidence="1">The sequence shown here is derived from an EMBL/GenBank/DDBJ whole genome shotgun (WGS) entry which is preliminary data.</text>
</comment>
<dbReference type="AlphaFoldDB" id="A0A9P8G616"/>
<feature type="non-terminal residue" evidence="1">
    <location>
        <position position="477"/>
    </location>
</feature>
<accession>A0A9P8G616</accession>
<gene>
    <name evidence="1" type="ORF">KCU98_g76</name>
</gene>
<evidence type="ECO:0000313" key="1">
    <source>
        <dbReference type="EMBL" id="KAG9991801.1"/>
    </source>
</evidence>
<reference evidence="1" key="1">
    <citation type="journal article" date="2021" name="J Fungi (Basel)">
        <title>Virulence traits and population genomics of the black yeast Aureobasidium melanogenum.</title>
        <authorList>
            <person name="Cernosa A."/>
            <person name="Sun X."/>
            <person name="Gostincar C."/>
            <person name="Fang C."/>
            <person name="Gunde-Cimerman N."/>
            <person name="Song Z."/>
        </authorList>
    </citation>
    <scope>NUCLEOTIDE SEQUENCE</scope>
    <source>
        <strain evidence="1">EXF-9298</strain>
    </source>
</reference>
<keyword evidence="2" id="KW-1185">Reference proteome</keyword>
<protein>
    <submittedName>
        <fullName evidence="1">Nucleoporin Pom152</fullName>
    </submittedName>
</protein>
<name>A0A9P8G616_AURME</name>
<dbReference type="EMBL" id="JAHFXS010000001">
    <property type="protein sequence ID" value="KAG9991801.1"/>
    <property type="molecule type" value="Genomic_DNA"/>
</dbReference>
<reference evidence="1" key="2">
    <citation type="submission" date="2021-08" db="EMBL/GenBank/DDBJ databases">
        <authorList>
            <person name="Gostincar C."/>
            <person name="Sun X."/>
            <person name="Song Z."/>
            <person name="Gunde-Cimerman N."/>
        </authorList>
    </citation>
    <scope>NUCLEOTIDE SEQUENCE</scope>
    <source>
        <strain evidence="1">EXF-9298</strain>
    </source>
</reference>
<evidence type="ECO:0000313" key="2">
    <source>
        <dbReference type="Proteomes" id="UP000729357"/>
    </source>
</evidence>
<organism evidence="1 2">
    <name type="scientific">Aureobasidium melanogenum</name>
    <name type="common">Aureobasidium pullulans var. melanogenum</name>
    <dbReference type="NCBI Taxonomy" id="46634"/>
    <lineage>
        <taxon>Eukaryota</taxon>
        <taxon>Fungi</taxon>
        <taxon>Dikarya</taxon>
        <taxon>Ascomycota</taxon>
        <taxon>Pezizomycotina</taxon>
        <taxon>Dothideomycetes</taxon>
        <taxon>Dothideomycetidae</taxon>
        <taxon>Dothideales</taxon>
        <taxon>Saccotheciaceae</taxon>
        <taxon>Aureobasidium</taxon>
    </lineage>
</organism>
<sequence length="477" mass="53159">MTPAISRIQKVLMVDNQVSVPMSYQTVPPRRLEEQPQETWPQYLIPSAGETVHQEQSSEGTTKVTTCTLLTRPNRHVVVLGKFASHLKHFRSLATTSIRAACPSELEGWCAAEVKGDLGFAAFMDVDLRFDTLTNAHRGHAVDLLLNVGGRATGRTRIADTSDDKCTRLLCQTLESCRTRAGFAGHAIELVVNLERSLTREERIVGASWTAICTLGEVVSRMRLQPRLSVTLRMDTAELPRCRDWCGTRRSCRQQARAGEVDVDQVVFALTNIVLDVLATFNSVIRSLGYSQLWTLDPVNAKLLSVLIDSTRTDGIVDLEKLIGAFFRSSKETVGTIDLDLMRVLWITEVAVTDSPWRFSCELEWQFHGLALQSLDGTRAFDLSKRHLGSLVTNVDLSLLLQEFFATHSVRYTGQSKSVISTLDQRVCVNGEMFAIDLLKNMAFSVATTNEFVLDSERPFSTKSDVERNCLVDANLT</sequence>